<reference evidence="1" key="2">
    <citation type="journal article" date="2015" name="Fish Shellfish Immunol.">
        <title>Early steps in the European eel (Anguilla anguilla)-Vibrio vulnificus interaction in the gills: Role of the RtxA13 toxin.</title>
        <authorList>
            <person name="Callol A."/>
            <person name="Pajuelo D."/>
            <person name="Ebbesson L."/>
            <person name="Teles M."/>
            <person name="MacKenzie S."/>
            <person name="Amaro C."/>
        </authorList>
    </citation>
    <scope>NUCLEOTIDE SEQUENCE</scope>
</reference>
<evidence type="ECO:0000313" key="1">
    <source>
        <dbReference type="EMBL" id="JAH51141.1"/>
    </source>
</evidence>
<dbReference type="EMBL" id="GBXM01057436">
    <property type="protein sequence ID" value="JAH51141.1"/>
    <property type="molecule type" value="Transcribed_RNA"/>
</dbReference>
<protein>
    <submittedName>
        <fullName evidence="1">Uncharacterized protein</fullName>
    </submittedName>
</protein>
<organism evidence="1">
    <name type="scientific">Anguilla anguilla</name>
    <name type="common">European freshwater eel</name>
    <name type="synonym">Muraena anguilla</name>
    <dbReference type="NCBI Taxonomy" id="7936"/>
    <lineage>
        <taxon>Eukaryota</taxon>
        <taxon>Metazoa</taxon>
        <taxon>Chordata</taxon>
        <taxon>Craniata</taxon>
        <taxon>Vertebrata</taxon>
        <taxon>Euteleostomi</taxon>
        <taxon>Actinopterygii</taxon>
        <taxon>Neopterygii</taxon>
        <taxon>Teleostei</taxon>
        <taxon>Anguilliformes</taxon>
        <taxon>Anguillidae</taxon>
        <taxon>Anguilla</taxon>
    </lineage>
</organism>
<sequence length="39" mass="4286">MLACTRISKLFSSYFADIKLTSLWPAEPTFATLLCTSAS</sequence>
<reference evidence="1" key="1">
    <citation type="submission" date="2014-11" db="EMBL/GenBank/DDBJ databases">
        <authorList>
            <person name="Amaro Gonzalez C."/>
        </authorList>
    </citation>
    <scope>NUCLEOTIDE SEQUENCE</scope>
</reference>
<accession>A0A0E9TBZ7</accession>
<dbReference type="AlphaFoldDB" id="A0A0E9TBZ7"/>
<proteinExistence type="predicted"/>
<name>A0A0E9TBZ7_ANGAN</name>